<dbReference type="GO" id="GO:0016020">
    <property type="term" value="C:membrane"/>
    <property type="evidence" value="ECO:0007669"/>
    <property type="project" value="UniProtKB-SubCell"/>
</dbReference>
<evidence type="ECO:0000313" key="7">
    <source>
        <dbReference type="EMBL" id="ABM93056.1"/>
    </source>
</evidence>
<feature type="transmembrane region" description="Helical" evidence="6">
    <location>
        <begin position="85"/>
        <end position="105"/>
    </location>
</feature>
<dbReference type="HOGENOM" id="CLU_029352_1_2_4"/>
<gene>
    <name evidence="7" type="ordered locus">Mpe_A0094</name>
</gene>
<evidence type="ECO:0000256" key="2">
    <source>
        <dbReference type="ARBA" id="ARBA00022448"/>
    </source>
</evidence>
<dbReference type="PANTHER" id="PTHR12778:SF10">
    <property type="entry name" value="MAJOR FACILITATOR SUPERFAMILY DOMAIN-CONTAINING PROTEIN 3"/>
    <property type="match status" value="1"/>
</dbReference>
<evidence type="ECO:0000256" key="6">
    <source>
        <dbReference type="SAM" id="Phobius"/>
    </source>
</evidence>
<dbReference type="STRING" id="420662.Mpe_A0094"/>
<feature type="transmembrane region" description="Helical" evidence="6">
    <location>
        <begin position="151"/>
        <end position="169"/>
    </location>
</feature>
<evidence type="ECO:0000256" key="5">
    <source>
        <dbReference type="ARBA" id="ARBA00023136"/>
    </source>
</evidence>
<organism evidence="7 8">
    <name type="scientific">Methylibium petroleiphilum (strain ATCC BAA-1232 / LMG 22953 / PM1)</name>
    <dbReference type="NCBI Taxonomy" id="420662"/>
    <lineage>
        <taxon>Bacteria</taxon>
        <taxon>Pseudomonadati</taxon>
        <taxon>Pseudomonadota</taxon>
        <taxon>Betaproteobacteria</taxon>
        <taxon>Burkholderiales</taxon>
        <taxon>Sphaerotilaceae</taxon>
        <taxon>Methylibium</taxon>
    </lineage>
</organism>
<feature type="transmembrane region" description="Helical" evidence="6">
    <location>
        <begin position="111"/>
        <end position="130"/>
    </location>
</feature>
<keyword evidence="8" id="KW-1185">Reference proteome</keyword>
<name>A2SBW7_METPP</name>
<comment type="subcellular location">
    <subcellularLocation>
        <location evidence="1">Membrane</location>
        <topology evidence="1">Multi-pass membrane protein</topology>
    </subcellularLocation>
</comment>
<evidence type="ECO:0000256" key="3">
    <source>
        <dbReference type="ARBA" id="ARBA00022692"/>
    </source>
</evidence>
<feature type="transmembrane region" description="Helical" evidence="6">
    <location>
        <begin position="298"/>
        <end position="316"/>
    </location>
</feature>
<dbReference type="KEGG" id="mpt:Mpe_A0094"/>
<feature type="transmembrane region" description="Helical" evidence="6">
    <location>
        <begin position="412"/>
        <end position="436"/>
    </location>
</feature>
<feature type="transmembrane region" description="Helical" evidence="6">
    <location>
        <begin position="473"/>
        <end position="493"/>
    </location>
</feature>
<evidence type="ECO:0000256" key="4">
    <source>
        <dbReference type="ARBA" id="ARBA00022989"/>
    </source>
</evidence>
<feature type="transmembrane region" description="Helical" evidence="6">
    <location>
        <begin position="53"/>
        <end position="73"/>
    </location>
</feature>
<dbReference type="RefSeq" id="WP_011827695.1">
    <property type="nucleotide sequence ID" value="NC_008825.1"/>
</dbReference>
<keyword evidence="3 6" id="KW-0812">Transmembrane</keyword>
<proteinExistence type="predicted"/>
<feature type="transmembrane region" description="Helical" evidence="6">
    <location>
        <begin position="371"/>
        <end position="392"/>
    </location>
</feature>
<accession>A2SBW7</accession>
<dbReference type="EMBL" id="CP000555">
    <property type="protein sequence ID" value="ABM93056.1"/>
    <property type="molecule type" value="Genomic_DNA"/>
</dbReference>
<feature type="transmembrane region" description="Helical" evidence="6">
    <location>
        <begin position="175"/>
        <end position="196"/>
    </location>
</feature>
<feature type="transmembrane region" description="Helical" evidence="6">
    <location>
        <begin position="256"/>
        <end position="277"/>
    </location>
</feature>
<dbReference type="Gene3D" id="1.20.1250.20">
    <property type="entry name" value="MFS general substrate transporter like domains"/>
    <property type="match status" value="1"/>
</dbReference>
<keyword evidence="2" id="KW-0813">Transport</keyword>
<dbReference type="SUPFAM" id="SSF103473">
    <property type="entry name" value="MFS general substrate transporter"/>
    <property type="match status" value="2"/>
</dbReference>
<feature type="transmembrane region" description="Helical" evidence="6">
    <location>
        <begin position="217"/>
        <end position="236"/>
    </location>
</feature>
<dbReference type="InterPro" id="IPR036259">
    <property type="entry name" value="MFS_trans_sf"/>
</dbReference>
<keyword evidence="5 6" id="KW-0472">Membrane</keyword>
<feature type="transmembrane region" description="Helical" evidence="6">
    <location>
        <begin position="22"/>
        <end position="47"/>
    </location>
</feature>
<sequence>MTAVPPVAPAPTTARPAYRRKLFWVALLYFSEGLPLGVFFDLFPVYFRQQGVNLADIGLLSLLGLAWTVKFLWAPMVDWARRHRWWVAAANLGMAAVMIGFAVFGLALGPWVWVAIGCFTVLSATNDIATDGYTIELLDQREYGLANGLRIGFYRAGMLTAGVLLMVSGTLGWSAAYALGAVVFGLNAGMALLAPAERPRVGAPPSSVGKELGLLRAQPGFLVALGLVLVGLLWPVLGPLARALQWSAVEAVSTTWWFRGALPVGLMFAGAALLVRAARAPQALALRDGPVFGAWVELLLRPGMVAVLAFILLFKLGDAAMGFMVKPFWVDAGFTAGQIGFVSVNLGLALSIAGGLVGGWYVDKRGIFRGLWVLGLWQALSNLGYAGAAWSVPLLTPGAAATIGVEPLHQAIVYSASALESFTGGLGTGAFLAFLMGITSKARATTEYAILSSIFAFSRAVAGWAGGIGAQELGYAVYFFLTFWLSFPAYLLLPSVRRMLEREAAPGVSSP</sequence>
<reference evidence="7 8" key="1">
    <citation type="journal article" date="2007" name="J. Bacteriol.">
        <title>Whole-genome analysis of the methyl tert-butyl ether-degrading beta-proteobacterium Methylibium petroleiphilum PM1.</title>
        <authorList>
            <person name="Kane S.R."/>
            <person name="Chakicherla A.Y."/>
            <person name="Chain P.S.G."/>
            <person name="Schmidt R."/>
            <person name="Shin M.W."/>
            <person name="Legler T.C."/>
            <person name="Scow K.M."/>
            <person name="Larimer F.W."/>
            <person name="Lucas S.M."/>
            <person name="Richardson P.M."/>
            <person name="Hristova K.R."/>
        </authorList>
    </citation>
    <scope>NUCLEOTIDE SEQUENCE [LARGE SCALE GENOMIC DNA]</scope>
    <source>
        <strain evidence="8">ATCC BAA-1232 / LMG 22953 / PM1</strain>
    </source>
</reference>
<feature type="transmembrane region" description="Helical" evidence="6">
    <location>
        <begin position="336"/>
        <end position="362"/>
    </location>
</feature>
<keyword evidence="4 6" id="KW-1133">Transmembrane helix</keyword>
<evidence type="ECO:0000313" key="8">
    <source>
        <dbReference type="Proteomes" id="UP000000366"/>
    </source>
</evidence>
<evidence type="ECO:0008006" key="9">
    <source>
        <dbReference type="Google" id="ProtNLM"/>
    </source>
</evidence>
<dbReference type="InterPro" id="IPR004752">
    <property type="entry name" value="AmpG_permease/AT-1"/>
</dbReference>
<evidence type="ECO:0000256" key="1">
    <source>
        <dbReference type="ARBA" id="ARBA00004141"/>
    </source>
</evidence>
<dbReference type="AlphaFoldDB" id="A2SBW7"/>
<feature type="transmembrane region" description="Helical" evidence="6">
    <location>
        <begin position="448"/>
        <end position="467"/>
    </location>
</feature>
<dbReference type="Proteomes" id="UP000000366">
    <property type="component" value="Chromosome"/>
</dbReference>
<dbReference type="eggNOG" id="COG2814">
    <property type="taxonomic scope" value="Bacteria"/>
</dbReference>
<dbReference type="PANTHER" id="PTHR12778">
    <property type="entry name" value="SOLUTE CARRIER FAMILY 33 ACETYL-COA TRANSPORTER -RELATED"/>
    <property type="match status" value="1"/>
</dbReference>
<protein>
    <recommendedName>
        <fullName evidence="9">MFS transporter</fullName>
    </recommendedName>
</protein>